<dbReference type="CDD" id="cd05244">
    <property type="entry name" value="BVR-B_like_SDR_a"/>
    <property type="match status" value="1"/>
</dbReference>
<dbReference type="EMBL" id="BMRE01000011">
    <property type="protein sequence ID" value="GGU36858.1"/>
    <property type="molecule type" value="Genomic_DNA"/>
</dbReference>
<name>A0ABQ2UIB5_9PSEU</name>
<sequence>MKLAIFGATGGTGQHLVHQACAAGFDVTAVVRNPARLADRPNLSVVQADVMDPVQIEGAIAGCDAVISAIGPREGRTPTTVCEDSASAIITAMRACGARRLVVVSNSGMVVDEGDDLVTRYAVKPILGRVLRHEFADMRRMEQLVTTSGLDWTIVRPPRLTDRPHTGRYRTAINRNVRRGYVVARADVADLVLRCLDDERSTRTTVAIAN</sequence>
<dbReference type="SUPFAM" id="SSF51735">
    <property type="entry name" value="NAD(P)-binding Rossmann-fold domains"/>
    <property type="match status" value="1"/>
</dbReference>
<dbReference type="InterPro" id="IPR051606">
    <property type="entry name" value="Polyketide_Oxido-like"/>
</dbReference>
<gene>
    <name evidence="2" type="ORF">GCM10010178_31270</name>
</gene>
<reference evidence="3" key="1">
    <citation type="journal article" date="2019" name="Int. J. Syst. Evol. Microbiol.">
        <title>The Global Catalogue of Microorganisms (GCM) 10K type strain sequencing project: providing services to taxonomists for standard genome sequencing and annotation.</title>
        <authorList>
            <consortium name="The Broad Institute Genomics Platform"/>
            <consortium name="The Broad Institute Genome Sequencing Center for Infectious Disease"/>
            <person name="Wu L."/>
            <person name="Ma J."/>
        </authorList>
    </citation>
    <scope>NUCLEOTIDE SEQUENCE [LARGE SCALE GENOMIC DNA]</scope>
    <source>
        <strain evidence="3">JCM 3296</strain>
    </source>
</reference>
<protein>
    <submittedName>
        <fullName evidence="2">NADH-flavin reductase</fullName>
    </submittedName>
</protein>
<dbReference type="PANTHER" id="PTHR43355:SF2">
    <property type="entry name" value="FLAVIN REDUCTASE (NADPH)"/>
    <property type="match status" value="1"/>
</dbReference>
<dbReference type="InterPro" id="IPR036291">
    <property type="entry name" value="NAD(P)-bd_dom_sf"/>
</dbReference>
<proteinExistence type="predicted"/>
<dbReference type="Proteomes" id="UP000649573">
    <property type="component" value="Unassembled WGS sequence"/>
</dbReference>
<dbReference type="InterPro" id="IPR016040">
    <property type="entry name" value="NAD(P)-bd_dom"/>
</dbReference>
<feature type="domain" description="NAD(P)-binding" evidence="1">
    <location>
        <begin position="7"/>
        <end position="199"/>
    </location>
</feature>
<dbReference type="RefSeq" id="WP_189254384.1">
    <property type="nucleotide sequence ID" value="NZ_BMRE01000011.1"/>
</dbReference>
<evidence type="ECO:0000313" key="3">
    <source>
        <dbReference type="Proteomes" id="UP000649573"/>
    </source>
</evidence>
<dbReference type="PANTHER" id="PTHR43355">
    <property type="entry name" value="FLAVIN REDUCTASE (NADPH)"/>
    <property type="match status" value="1"/>
</dbReference>
<keyword evidence="3" id="KW-1185">Reference proteome</keyword>
<evidence type="ECO:0000259" key="1">
    <source>
        <dbReference type="Pfam" id="PF13460"/>
    </source>
</evidence>
<dbReference type="Pfam" id="PF13460">
    <property type="entry name" value="NAD_binding_10"/>
    <property type="match status" value="1"/>
</dbReference>
<comment type="caution">
    <text evidence="2">The sequence shown here is derived from an EMBL/GenBank/DDBJ whole genome shotgun (WGS) entry which is preliminary data.</text>
</comment>
<evidence type="ECO:0000313" key="2">
    <source>
        <dbReference type="EMBL" id="GGU36858.1"/>
    </source>
</evidence>
<organism evidence="2 3">
    <name type="scientific">Lentzea flava</name>
    <dbReference type="NCBI Taxonomy" id="103732"/>
    <lineage>
        <taxon>Bacteria</taxon>
        <taxon>Bacillati</taxon>
        <taxon>Actinomycetota</taxon>
        <taxon>Actinomycetes</taxon>
        <taxon>Pseudonocardiales</taxon>
        <taxon>Pseudonocardiaceae</taxon>
        <taxon>Lentzea</taxon>
    </lineage>
</organism>
<accession>A0ABQ2UIB5</accession>
<dbReference type="Gene3D" id="3.40.50.720">
    <property type="entry name" value="NAD(P)-binding Rossmann-like Domain"/>
    <property type="match status" value="1"/>
</dbReference>